<keyword evidence="1" id="KW-0430">Lectin</keyword>
<sequence>MSISHSNSDLPGAVEPTLYLLEMDSTFNLRTSDAQVIPLHVLNNGTDLGPNRFFLPIQNKEESQQQVQVLIDPCPAPAVKFVTIQVESSCQQEQQMSVCQTDQLSSPLTIVSSNQLPCLGDEVETSGMNLIRPLTNSSEQSLNVACKGMQNYVHISDRSIPPRAIAVLPTILHIRQKDKISPRRSLLPRTRFGPIQGVKQRMSLEKANEVLQEAVINKRPLFMLKDDDEHIEYINVTDKDKANWIGLLPLGDDISANVWIYEENNELYIITTEAVPSRKQLMLGYSQKYAQEYGLVGPTKNIETGFPLSSKMWWCYECQRAMTSASQLQRHMNTHHQEYKANTKRRRYRCRHCARTFSRIFTLRRHVARHCEKKPKKSDSVINTETLQESILNTSLNSEDNRVPSDESFQNYSNGLDFSTNLFDTDRIPSLDISGNSRSEVFNPYGLDNISSLTNDLEYTNGSLNKVDVSPAKENEKNQQEKDTETSVSCTYCKQLVARGKKRQHISECPARRFECDCKQIFTSKELLALHIYSEHSTNKETEEEEQNEDNDTTSVTVQNNKAYVCEQCQHAFKRRGMLVNHLWRVHNTAPTRVPLVRRERHFPCGACPKLYRTAAKRRRHLRLHHPGSENIRAKEIEGGTRTCSPAACTECPRQYATRAKLLQHQRQHHPYLVQPATLKKTNLTEKDTKTNERVTTSEELHKYKTNLQQDFIVEEFEEKPNMPVEVMQCVNCVRMDYDVEEGISKDFIEYDFAEDALDFESQLDEAREVKFTQTLNEPLTIGSHIVCTGTPSDDLPWFAVNIGCGEPDTGRGDIAVHFNVRLPQCYVVRNTRRHGKWGHEETTAFRLFPFKAGRPFTIEILVDETETLWALDGDQYCSYTHRNPSPLVAEWVQVTGIRDATLKIQKTDNFPVLSPIPLEVPLRASSEDDSKEGTEPIWRPNITALLTNGIPEGHQLVIYGRLRPLLHSFVVDLMDSAREWPRPNILAHVNVRAYDESQRERQLVVLNARLGEWGPERRQRTARLVPGTYTKLRILRGTREWAIYSDNMLIGELEHRAAAEGVHAIRIRGDLYPEEIFLCPASSSPIREDC</sequence>
<dbReference type="SUPFAM" id="SSF57667">
    <property type="entry name" value="beta-beta-alpha zinc fingers"/>
    <property type="match status" value="2"/>
</dbReference>
<dbReference type="AlphaFoldDB" id="A0A8S0YUS8"/>
<dbReference type="PANTHER" id="PTHR11346:SF176">
    <property type="entry name" value="32 KDA BETA-GALACTOSIDE-BINDING LECTIN LEC-3"/>
    <property type="match status" value="1"/>
</dbReference>
<protein>
    <recommendedName>
        <fullName evidence="7">Galectin</fullName>
    </recommendedName>
</protein>
<evidence type="ECO:0000256" key="2">
    <source>
        <dbReference type="PROSITE-ProRule" id="PRU00042"/>
    </source>
</evidence>
<dbReference type="SUPFAM" id="SSF49899">
    <property type="entry name" value="Concanavalin A-like lectins/glucanases"/>
    <property type="match status" value="2"/>
</dbReference>
<dbReference type="PROSITE" id="PS00028">
    <property type="entry name" value="ZINC_FINGER_C2H2_1"/>
    <property type="match status" value="4"/>
</dbReference>
<dbReference type="PROSITE" id="PS51304">
    <property type="entry name" value="GALECTIN"/>
    <property type="match status" value="2"/>
</dbReference>
<dbReference type="EMBL" id="CADEBC010000135">
    <property type="protein sequence ID" value="CAB3223437.1"/>
    <property type="molecule type" value="Genomic_DNA"/>
</dbReference>
<evidence type="ECO:0000259" key="3">
    <source>
        <dbReference type="PROSITE" id="PS50157"/>
    </source>
</evidence>
<dbReference type="GO" id="GO:0008276">
    <property type="term" value="F:protein methyltransferase activity"/>
    <property type="evidence" value="ECO:0007669"/>
    <property type="project" value="UniProtKB-ARBA"/>
</dbReference>
<dbReference type="OrthoDB" id="5795596at2759"/>
<dbReference type="GO" id="GO:0016936">
    <property type="term" value="F:galactoside binding"/>
    <property type="evidence" value="ECO:0007669"/>
    <property type="project" value="TreeGrafter"/>
</dbReference>
<dbReference type="InterPro" id="IPR046341">
    <property type="entry name" value="SET_dom_sf"/>
</dbReference>
<dbReference type="InterPro" id="IPR044156">
    <property type="entry name" value="Galectin-like"/>
</dbReference>
<name>A0A8S0YUS8_ARCPL</name>
<organism evidence="5 6">
    <name type="scientific">Arctia plantaginis</name>
    <name type="common">Wood tiger moth</name>
    <name type="synonym">Phalaena plantaginis</name>
    <dbReference type="NCBI Taxonomy" id="874455"/>
    <lineage>
        <taxon>Eukaryota</taxon>
        <taxon>Metazoa</taxon>
        <taxon>Ecdysozoa</taxon>
        <taxon>Arthropoda</taxon>
        <taxon>Hexapoda</taxon>
        <taxon>Insecta</taxon>
        <taxon>Pterygota</taxon>
        <taxon>Neoptera</taxon>
        <taxon>Endopterygota</taxon>
        <taxon>Lepidoptera</taxon>
        <taxon>Glossata</taxon>
        <taxon>Ditrysia</taxon>
        <taxon>Noctuoidea</taxon>
        <taxon>Erebidae</taxon>
        <taxon>Arctiinae</taxon>
        <taxon>Arctia</taxon>
    </lineage>
</organism>
<feature type="domain" description="C2H2-type" evidence="3">
    <location>
        <begin position="564"/>
        <end position="592"/>
    </location>
</feature>
<feature type="domain" description="Galectin" evidence="4">
    <location>
        <begin position="772"/>
        <end position="914"/>
    </location>
</feature>
<dbReference type="PROSITE" id="PS50157">
    <property type="entry name" value="ZINC_FINGER_C2H2_2"/>
    <property type="match status" value="5"/>
</dbReference>
<evidence type="ECO:0000256" key="1">
    <source>
        <dbReference type="ARBA" id="ARBA00022734"/>
    </source>
</evidence>
<dbReference type="Pfam" id="PF21549">
    <property type="entry name" value="PRDM2_PR"/>
    <property type="match status" value="1"/>
</dbReference>
<dbReference type="CDD" id="cd00070">
    <property type="entry name" value="GLECT"/>
    <property type="match status" value="2"/>
</dbReference>
<dbReference type="SMART" id="SM00355">
    <property type="entry name" value="ZnF_C2H2"/>
    <property type="match status" value="6"/>
</dbReference>
<dbReference type="InterPro" id="IPR036236">
    <property type="entry name" value="Znf_C2H2_sf"/>
</dbReference>
<dbReference type="InterPro" id="IPR001079">
    <property type="entry name" value="Galectin_CRD"/>
</dbReference>
<evidence type="ECO:0000259" key="4">
    <source>
        <dbReference type="PROSITE" id="PS51304"/>
    </source>
</evidence>
<evidence type="ECO:0000313" key="6">
    <source>
        <dbReference type="Proteomes" id="UP000494106"/>
    </source>
</evidence>
<dbReference type="InterPro" id="IPR013087">
    <property type="entry name" value="Znf_C2H2_type"/>
</dbReference>
<feature type="domain" description="C2H2-type" evidence="3">
    <location>
        <begin position="313"/>
        <end position="340"/>
    </location>
</feature>
<dbReference type="Pfam" id="PF00337">
    <property type="entry name" value="Gal-bind_lectin"/>
    <property type="match status" value="2"/>
</dbReference>
<evidence type="ECO:0008006" key="7">
    <source>
        <dbReference type="Google" id="ProtNLM"/>
    </source>
</evidence>
<keyword evidence="2" id="KW-0479">Metal-binding</keyword>
<gene>
    <name evidence="5" type="ORF">APLA_LOCUS1645</name>
</gene>
<keyword evidence="2" id="KW-0862">Zinc</keyword>
<dbReference type="InterPro" id="IPR013320">
    <property type="entry name" value="ConA-like_dom_sf"/>
</dbReference>
<dbReference type="GO" id="GO:0008170">
    <property type="term" value="F:N-methyltransferase activity"/>
    <property type="evidence" value="ECO:0007669"/>
    <property type="project" value="UniProtKB-ARBA"/>
</dbReference>
<dbReference type="Gene3D" id="2.170.270.10">
    <property type="entry name" value="SET domain"/>
    <property type="match status" value="1"/>
</dbReference>
<accession>A0A8S0YUS8</accession>
<feature type="domain" description="C2H2-type" evidence="3">
    <location>
        <begin position="348"/>
        <end position="375"/>
    </location>
</feature>
<dbReference type="GO" id="GO:0030246">
    <property type="term" value="F:carbohydrate binding"/>
    <property type="evidence" value="ECO:0007669"/>
    <property type="project" value="UniProtKB-KW"/>
</dbReference>
<proteinExistence type="predicted"/>
<reference evidence="5 6" key="1">
    <citation type="submission" date="2020-04" db="EMBL/GenBank/DDBJ databases">
        <authorList>
            <person name="Wallbank WR R."/>
            <person name="Pardo Diaz C."/>
            <person name="Kozak K."/>
            <person name="Martin S."/>
            <person name="Jiggins C."/>
            <person name="Moest M."/>
            <person name="Warren A I."/>
            <person name="Byers J.R.P. K."/>
            <person name="Montejo-Kovacevich G."/>
            <person name="Yen C E."/>
        </authorList>
    </citation>
    <scope>NUCLEOTIDE SEQUENCE [LARGE SCALE GENOMIC DNA]</scope>
</reference>
<dbReference type="Gene3D" id="3.30.160.60">
    <property type="entry name" value="Classic Zinc Finger"/>
    <property type="match status" value="3"/>
</dbReference>
<keyword evidence="2" id="KW-0863">Zinc-finger</keyword>
<dbReference type="SMART" id="SM00276">
    <property type="entry name" value="GLECT"/>
    <property type="match status" value="2"/>
</dbReference>
<dbReference type="GO" id="GO:0008757">
    <property type="term" value="F:S-adenosylmethionine-dependent methyltransferase activity"/>
    <property type="evidence" value="ECO:0007669"/>
    <property type="project" value="UniProtKB-ARBA"/>
</dbReference>
<keyword evidence="6" id="KW-1185">Reference proteome</keyword>
<feature type="domain" description="Galectin" evidence="4">
    <location>
        <begin position="943"/>
        <end position="1080"/>
    </location>
</feature>
<evidence type="ECO:0000313" key="5">
    <source>
        <dbReference type="EMBL" id="CAB3223437.1"/>
    </source>
</evidence>
<dbReference type="Proteomes" id="UP000494106">
    <property type="component" value="Unassembled WGS sequence"/>
</dbReference>
<dbReference type="Gene3D" id="2.60.120.200">
    <property type="match status" value="2"/>
</dbReference>
<feature type="domain" description="C2H2-type" evidence="3">
    <location>
        <begin position="647"/>
        <end position="669"/>
    </location>
</feature>
<dbReference type="GO" id="GO:0008270">
    <property type="term" value="F:zinc ion binding"/>
    <property type="evidence" value="ECO:0007669"/>
    <property type="project" value="UniProtKB-KW"/>
</dbReference>
<comment type="caution">
    <text evidence="5">The sequence shown here is derived from an EMBL/GenBank/DDBJ whole genome shotgun (WGS) entry which is preliminary data.</text>
</comment>
<dbReference type="PANTHER" id="PTHR11346">
    <property type="entry name" value="GALECTIN"/>
    <property type="match status" value="1"/>
</dbReference>
<feature type="domain" description="C2H2-type" evidence="3">
    <location>
        <begin position="603"/>
        <end position="631"/>
    </location>
</feature>
<dbReference type="InterPro" id="IPR001214">
    <property type="entry name" value="SET_dom"/>
</dbReference>
<dbReference type="SMART" id="SM00908">
    <property type="entry name" value="Gal-bind_lectin"/>
    <property type="match status" value="2"/>
</dbReference>